<dbReference type="Proteomes" id="UP000478052">
    <property type="component" value="Unassembled WGS sequence"/>
</dbReference>
<name>A0A6G0YS18_APHCR</name>
<feature type="non-terminal residue" evidence="1">
    <location>
        <position position="1"/>
    </location>
</feature>
<dbReference type="AlphaFoldDB" id="A0A6G0YS18"/>
<organism evidence="1 2">
    <name type="scientific">Aphis craccivora</name>
    <name type="common">Cowpea aphid</name>
    <dbReference type="NCBI Taxonomy" id="307492"/>
    <lineage>
        <taxon>Eukaryota</taxon>
        <taxon>Metazoa</taxon>
        <taxon>Ecdysozoa</taxon>
        <taxon>Arthropoda</taxon>
        <taxon>Hexapoda</taxon>
        <taxon>Insecta</taxon>
        <taxon>Pterygota</taxon>
        <taxon>Neoptera</taxon>
        <taxon>Paraneoptera</taxon>
        <taxon>Hemiptera</taxon>
        <taxon>Sternorrhyncha</taxon>
        <taxon>Aphidomorpha</taxon>
        <taxon>Aphidoidea</taxon>
        <taxon>Aphididae</taxon>
        <taxon>Aphidini</taxon>
        <taxon>Aphis</taxon>
        <taxon>Aphis</taxon>
    </lineage>
</organism>
<proteinExistence type="predicted"/>
<dbReference type="EMBL" id="VUJU01002672">
    <property type="protein sequence ID" value="KAF0760452.1"/>
    <property type="molecule type" value="Genomic_DNA"/>
</dbReference>
<evidence type="ECO:0000313" key="1">
    <source>
        <dbReference type="EMBL" id="KAF0760452.1"/>
    </source>
</evidence>
<comment type="caution">
    <text evidence="1">The sequence shown here is derived from an EMBL/GenBank/DDBJ whole genome shotgun (WGS) entry which is preliminary data.</text>
</comment>
<protein>
    <submittedName>
        <fullName evidence="1">Uncharacterized protein</fullName>
    </submittedName>
</protein>
<evidence type="ECO:0000313" key="2">
    <source>
        <dbReference type="Proteomes" id="UP000478052"/>
    </source>
</evidence>
<accession>A0A6G0YS18</accession>
<sequence>LCLLSEESVYSKLNVILIKNNSFVLTLNELSPTYRTENWFGSNKNRHELINVKLRCPLYSWTQSNEHCNRMKCPVPEWDIT</sequence>
<gene>
    <name evidence="1" type="ORF">FWK35_00017724</name>
</gene>
<reference evidence="1 2" key="1">
    <citation type="submission" date="2019-08" db="EMBL/GenBank/DDBJ databases">
        <title>Whole genome of Aphis craccivora.</title>
        <authorList>
            <person name="Voronova N.V."/>
            <person name="Shulinski R.S."/>
            <person name="Bandarenka Y.V."/>
            <person name="Zhorov D.G."/>
            <person name="Warner D."/>
        </authorList>
    </citation>
    <scope>NUCLEOTIDE SEQUENCE [LARGE SCALE GENOMIC DNA]</scope>
    <source>
        <strain evidence="1">180601</strain>
        <tissue evidence="1">Whole Body</tissue>
    </source>
</reference>
<keyword evidence="2" id="KW-1185">Reference proteome</keyword>